<dbReference type="Gene3D" id="3.30.2260.10">
    <property type="entry name" value="Enhancer of rudimentary"/>
    <property type="match status" value="1"/>
</dbReference>
<organism evidence="3 4">
    <name type="scientific">[Myrmecia] bisecta</name>
    <dbReference type="NCBI Taxonomy" id="41462"/>
    <lineage>
        <taxon>Eukaryota</taxon>
        <taxon>Viridiplantae</taxon>
        <taxon>Chlorophyta</taxon>
        <taxon>core chlorophytes</taxon>
        <taxon>Trebouxiophyceae</taxon>
        <taxon>Trebouxiales</taxon>
        <taxon>Trebouxiaceae</taxon>
        <taxon>Myrmecia</taxon>
    </lineage>
</organism>
<evidence type="ECO:0000256" key="1">
    <source>
        <dbReference type="ARBA" id="ARBA00007491"/>
    </source>
</evidence>
<sequence length="102" mass="11869">MSSHTIILLQPTTSRNSRTWSDYDTVSKAMDGICNTFERKLKELNPNLRNITYDIQDLYSYIDNMPDMSALVYDAKMNAYIPCNKSWIKERAFNHLKQQAGL</sequence>
<dbReference type="Pfam" id="PF01133">
    <property type="entry name" value="ER"/>
    <property type="match status" value="1"/>
</dbReference>
<proteinExistence type="inferred from homology"/>
<dbReference type="Proteomes" id="UP001489004">
    <property type="component" value="Unassembled WGS sequence"/>
</dbReference>
<dbReference type="PANTHER" id="PTHR12373">
    <property type="entry name" value="ENHANCER OF RUDIMENTARY ERH"/>
    <property type="match status" value="1"/>
</dbReference>
<name>A0AAW1PPR6_9CHLO</name>
<evidence type="ECO:0000256" key="2">
    <source>
        <dbReference type="PIRNR" id="PIRNR016393"/>
    </source>
</evidence>
<gene>
    <name evidence="3" type="ORF">WJX72_010282</name>
</gene>
<comment type="caution">
    <text evidence="3">The sequence shown here is derived from an EMBL/GenBank/DDBJ whole genome shotgun (WGS) entry which is preliminary data.</text>
</comment>
<dbReference type="PIRSF" id="PIRSF016393">
    <property type="entry name" value="Enh_rudimentary"/>
    <property type="match status" value="1"/>
</dbReference>
<keyword evidence="2" id="KW-0131">Cell cycle</keyword>
<accession>A0AAW1PPR6</accession>
<protein>
    <recommendedName>
        <fullName evidence="2">Enhancer of rudimentary homolog</fullName>
    </recommendedName>
</protein>
<comment type="similarity">
    <text evidence="1 2">Belongs to the E(R) family.</text>
</comment>
<dbReference type="EMBL" id="JALJOR010000010">
    <property type="protein sequence ID" value="KAK9810410.1"/>
    <property type="molecule type" value="Genomic_DNA"/>
</dbReference>
<reference evidence="3 4" key="1">
    <citation type="journal article" date="2024" name="Nat. Commun.">
        <title>Phylogenomics reveals the evolutionary origins of lichenization in chlorophyte algae.</title>
        <authorList>
            <person name="Puginier C."/>
            <person name="Libourel C."/>
            <person name="Otte J."/>
            <person name="Skaloud P."/>
            <person name="Haon M."/>
            <person name="Grisel S."/>
            <person name="Petersen M."/>
            <person name="Berrin J.G."/>
            <person name="Delaux P.M."/>
            <person name="Dal Grande F."/>
            <person name="Keller J."/>
        </authorList>
    </citation>
    <scope>NUCLEOTIDE SEQUENCE [LARGE SCALE GENOMIC DNA]</scope>
    <source>
        <strain evidence="3 4">SAG 2043</strain>
    </source>
</reference>
<evidence type="ECO:0000313" key="3">
    <source>
        <dbReference type="EMBL" id="KAK9810410.1"/>
    </source>
</evidence>
<keyword evidence="4" id="KW-1185">Reference proteome</keyword>
<dbReference type="InterPro" id="IPR035912">
    <property type="entry name" value="EHR_sf"/>
</dbReference>
<dbReference type="InterPro" id="IPR000781">
    <property type="entry name" value="ERH"/>
</dbReference>
<comment type="function">
    <text evidence="2">May have a role in the cell cycle.</text>
</comment>
<dbReference type="PANTHER" id="PTHR12373:SF0">
    <property type="entry name" value="ENHANCER OF RUDIMENTARY HOMOLOG"/>
    <property type="match status" value="1"/>
</dbReference>
<dbReference type="SUPFAM" id="SSF143875">
    <property type="entry name" value="ERH-like"/>
    <property type="match status" value="1"/>
</dbReference>
<evidence type="ECO:0000313" key="4">
    <source>
        <dbReference type="Proteomes" id="UP001489004"/>
    </source>
</evidence>
<dbReference type="AlphaFoldDB" id="A0AAW1PPR6"/>